<gene>
    <name evidence="1" type="ORF">HQN85_08695</name>
</gene>
<keyword evidence="2" id="KW-1185">Reference proteome</keyword>
<protein>
    <submittedName>
        <fullName evidence="1">Uncharacterized protein</fullName>
    </submittedName>
</protein>
<evidence type="ECO:0000313" key="1">
    <source>
        <dbReference type="EMBL" id="NQX31801.1"/>
    </source>
</evidence>
<accession>A0ABX2DCJ2</accession>
<comment type="caution">
    <text evidence="1">The sequence shown here is derived from an EMBL/GenBank/DDBJ whole genome shotgun (WGS) entry which is preliminary data.</text>
</comment>
<reference evidence="1 2" key="1">
    <citation type="submission" date="2020-05" db="EMBL/GenBank/DDBJ databases">
        <title>Description of Pedobacter foliorum sp. nov.</title>
        <authorList>
            <person name="Qi S."/>
            <person name="Carlier A."/>
            <person name="Cnockaert M."/>
            <person name="Vandamme P."/>
        </authorList>
    </citation>
    <scope>NUCLEOTIDE SEQUENCE [LARGE SCALE GENOMIC DNA]</scope>
    <source>
        <strain evidence="1 2">LMG 31300</strain>
    </source>
</reference>
<dbReference type="EMBL" id="JABMKV010000002">
    <property type="protein sequence ID" value="NQX31801.1"/>
    <property type="molecule type" value="Genomic_DNA"/>
</dbReference>
<dbReference type="RefSeq" id="WP_173271277.1">
    <property type="nucleotide sequence ID" value="NZ_JABMKV010000002.1"/>
</dbReference>
<name>A0ABX2DCJ2_9SPHI</name>
<sequence>MKGDTILNEFTPSNDTTYNYFVIKNKDKEGLRYDSLNSLNGSNFKLDSLLELINIDSINLKIFSVDLGIPYKIIKTKDKTLEVFLDNTKNGTDTIYRSFDKGMKDLDFSFSKLLDRQKNSKLYKTRFVQFLQVKNYYSAQKFVKRTDITDEIRRVEINNKKSFIKLFEKFEHQRKNLK</sequence>
<evidence type="ECO:0000313" key="2">
    <source>
        <dbReference type="Proteomes" id="UP000762110"/>
    </source>
</evidence>
<dbReference type="Proteomes" id="UP000762110">
    <property type="component" value="Unassembled WGS sequence"/>
</dbReference>
<proteinExistence type="predicted"/>
<organism evidence="1 2">
    <name type="scientific">Pedobacter boryungensis</name>
    <dbReference type="NCBI Taxonomy" id="869962"/>
    <lineage>
        <taxon>Bacteria</taxon>
        <taxon>Pseudomonadati</taxon>
        <taxon>Bacteroidota</taxon>
        <taxon>Sphingobacteriia</taxon>
        <taxon>Sphingobacteriales</taxon>
        <taxon>Sphingobacteriaceae</taxon>
        <taxon>Pedobacter</taxon>
    </lineage>
</organism>